<dbReference type="InterPro" id="IPR018912">
    <property type="entry name" value="DUF2478"/>
</dbReference>
<reference evidence="1 2" key="1">
    <citation type="submission" date="2024-04" db="EMBL/GenBank/DDBJ databases">
        <title>Dissimilatory iodate-reducing microorganisms contribute to the enrichment of iodine in groundwater.</title>
        <authorList>
            <person name="Jiang Z."/>
        </authorList>
    </citation>
    <scope>NUCLEOTIDE SEQUENCE [LARGE SCALE GENOMIC DNA]</scope>
    <source>
        <strain evidence="1 2">NCP973</strain>
    </source>
</reference>
<dbReference type="RefSeq" id="WP_341742933.1">
    <property type="nucleotide sequence ID" value="NZ_CP151406.1"/>
</dbReference>
<dbReference type="Pfam" id="PF10649">
    <property type="entry name" value="DUF2478"/>
    <property type="match status" value="1"/>
</dbReference>
<sequence>MPLTPAPAIAAIVPPPGTRVDAMLREFIADLQARGLRVRGLVQEACPESWGCKFSLSDIETGQRYPISQNLGSQSTACSLDAAGIADATQVMRRIAAEGADLAVFNRFSGLEADGEGFADEMLQVMSQGIPVITVVQAPNLPAWRHFTGGMACELGATIDELERWLSSIGAR</sequence>
<organism evidence="1 2">
    <name type="scientific">Azonexus hydrophilus</name>
    <dbReference type="NCBI Taxonomy" id="418702"/>
    <lineage>
        <taxon>Bacteria</taxon>
        <taxon>Pseudomonadati</taxon>
        <taxon>Pseudomonadota</taxon>
        <taxon>Betaproteobacteria</taxon>
        <taxon>Rhodocyclales</taxon>
        <taxon>Azonexaceae</taxon>
        <taxon>Azonexus</taxon>
    </lineage>
</organism>
<name>A0ABZ2XC20_9RHOO</name>
<evidence type="ECO:0000313" key="2">
    <source>
        <dbReference type="Proteomes" id="UP001479520"/>
    </source>
</evidence>
<protein>
    <submittedName>
        <fullName evidence="1">DUF2478 domain-containing protein</fullName>
    </submittedName>
</protein>
<accession>A0ABZ2XC20</accession>
<proteinExistence type="predicted"/>
<dbReference type="EMBL" id="CP151406">
    <property type="protein sequence ID" value="WZJ20086.1"/>
    <property type="molecule type" value="Genomic_DNA"/>
</dbReference>
<gene>
    <name evidence="1" type="ORF">AADV58_08930</name>
</gene>
<evidence type="ECO:0000313" key="1">
    <source>
        <dbReference type="EMBL" id="WZJ20086.1"/>
    </source>
</evidence>
<dbReference type="Proteomes" id="UP001479520">
    <property type="component" value="Chromosome"/>
</dbReference>
<keyword evidence="2" id="KW-1185">Reference proteome</keyword>